<sequence>MSHQQGSTANDYGISGTSAEDRNAYTRIRLLPVAKTKSLVEDAFSKGAKLEGGVDLATAITEDGGHGPVLYGELRADGGPLEVDTEEEAIALANDTEYVHDETILPHGGMKSSGVGRFDANLSEWVQTKSIAYRV</sequence>
<dbReference type="EMBL" id="AWTV01000009">
    <property type="protein sequence ID" value="KIH89472.1"/>
    <property type="molecule type" value="Genomic_DNA"/>
</dbReference>
<dbReference type="GeneID" id="63681073"/>
<gene>
    <name evidence="1" type="ORF">SPBR_07898</name>
</gene>
<evidence type="ECO:0000313" key="2">
    <source>
        <dbReference type="Proteomes" id="UP000031575"/>
    </source>
</evidence>
<dbReference type="RefSeq" id="XP_040617482.1">
    <property type="nucleotide sequence ID" value="XM_040766152.1"/>
</dbReference>
<proteinExistence type="predicted"/>
<protein>
    <recommendedName>
        <fullName evidence="3">Aldehyde dehydrogenase domain-containing protein</fullName>
    </recommendedName>
</protein>
<dbReference type="AlphaFoldDB" id="A0A0C2IWR7"/>
<organism evidence="1 2">
    <name type="scientific">Sporothrix brasiliensis 5110</name>
    <dbReference type="NCBI Taxonomy" id="1398154"/>
    <lineage>
        <taxon>Eukaryota</taxon>
        <taxon>Fungi</taxon>
        <taxon>Dikarya</taxon>
        <taxon>Ascomycota</taxon>
        <taxon>Pezizomycotina</taxon>
        <taxon>Sordariomycetes</taxon>
        <taxon>Sordariomycetidae</taxon>
        <taxon>Ophiostomatales</taxon>
        <taxon>Ophiostomataceae</taxon>
        <taxon>Sporothrix</taxon>
    </lineage>
</organism>
<accession>A0A0C2IWR7</accession>
<reference evidence="1 2" key="1">
    <citation type="journal article" date="2014" name="BMC Genomics">
        <title>Comparative genomics of the major fungal agents of human and animal Sporotrichosis: Sporothrix schenckii and Sporothrix brasiliensis.</title>
        <authorList>
            <person name="Teixeira M.M."/>
            <person name="de Almeida L.G."/>
            <person name="Kubitschek-Barreira P."/>
            <person name="Alves F.L."/>
            <person name="Kioshima E.S."/>
            <person name="Abadio A.K."/>
            <person name="Fernandes L."/>
            <person name="Derengowski L.S."/>
            <person name="Ferreira K.S."/>
            <person name="Souza R.C."/>
            <person name="Ruiz J.C."/>
            <person name="de Andrade N.C."/>
            <person name="Paes H.C."/>
            <person name="Nicola A.M."/>
            <person name="Albuquerque P."/>
            <person name="Gerber A.L."/>
            <person name="Martins V.P."/>
            <person name="Peconick L.D."/>
            <person name="Neto A.V."/>
            <person name="Chaucanez C.B."/>
            <person name="Silva P.A."/>
            <person name="Cunha O.L."/>
            <person name="de Oliveira F.F."/>
            <person name="dos Santos T.C."/>
            <person name="Barros A.L."/>
            <person name="Soares M.A."/>
            <person name="de Oliveira L.M."/>
            <person name="Marini M.M."/>
            <person name="Villalobos-Duno H."/>
            <person name="Cunha M.M."/>
            <person name="de Hoog S."/>
            <person name="da Silveira J.F."/>
            <person name="Henrissat B."/>
            <person name="Nino-Vega G.A."/>
            <person name="Cisalpino P.S."/>
            <person name="Mora-Montes H.M."/>
            <person name="Almeida S.R."/>
            <person name="Stajich J.E."/>
            <person name="Lopes-Bezerra L.M."/>
            <person name="Vasconcelos A.T."/>
            <person name="Felipe M.S."/>
        </authorList>
    </citation>
    <scope>NUCLEOTIDE SEQUENCE [LARGE SCALE GENOMIC DNA]</scope>
    <source>
        <strain evidence="1 2">5110</strain>
    </source>
</reference>
<dbReference type="SUPFAM" id="SSF53720">
    <property type="entry name" value="ALDH-like"/>
    <property type="match status" value="1"/>
</dbReference>
<dbReference type="VEuPathDB" id="FungiDB:SPBR_07898"/>
<dbReference type="OrthoDB" id="310895at2759"/>
<evidence type="ECO:0000313" key="1">
    <source>
        <dbReference type="EMBL" id="KIH89472.1"/>
    </source>
</evidence>
<dbReference type="Proteomes" id="UP000031575">
    <property type="component" value="Unassembled WGS sequence"/>
</dbReference>
<comment type="caution">
    <text evidence="1">The sequence shown here is derived from an EMBL/GenBank/DDBJ whole genome shotgun (WGS) entry which is preliminary data.</text>
</comment>
<evidence type="ECO:0008006" key="3">
    <source>
        <dbReference type="Google" id="ProtNLM"/>
    </source>
</evidence>
<keyword evidence="2" id="KW-1185">Reference proteome</keyword>
<dbReference type="HOGENOM" id="CLU_2074657_0_0_1"/>
<dbReference type="InterPro" id="IPR016161">
    <property type="entry name" value="Ald_DH/histidinol_DH"/>
</dbReference>
<name>A0A0C2IWR7_9PEZI</name>
<dbReference type="GO" id="GO:0016491">
    <property type="term" value="F:oxidoreductase activity"/>
    <property type="evidence" value="ECO:0007669"/>
    <property type="project" value="InterPro"/>
</dbReference>